<feature type="compositionally biased region" description="Basic residues" evidence="1">
    <location>
        <begin position="200"/>
        <end position="212"/>
    </location>
</feature>
<organism evidence="2 3">
    <name type="scientific">Paxillus rubicundulus Ve08.2h10</name>
    <dbReference type="NCBI Taxonomy" id="930991"/>
    <lineage>
        <taxon>Eukaryota</taxon>
        <taxon>Fungi</taxon>
        <taxon>Dikarya</taxon>
        <taxon>Basidiomycota</taxon>
        <taxon>Agaricomycotina</taxon>
        <taxon>Agaricomycetes</taxon>
        <taxon>Agaricomycetidae</taxon>
        <taxon>Boletales</taxon>
        <taxon>Paxilineae</taxon>
        <taxon>Paxillaceae</taxon>
        <taxon>Paxillus</taxon>
    </lineage>
</organism>
<dbReference type="AlphaFoldDB" id="A0A0D0DCU9"/>
<gene>
    <name evidence="2" type="ORF">PAXRUDRAFT_14917</name>
</gene>
<evidence type="ECO:0000256" key="1">
    <source>
        <dbReference type="SAM" id="MobiDB-lite"/>
    </source>
</evidence>
<dbReference type="OrthoDB" id="2690580at2759"/>
<reference evidence="3" key="2">
    <citation type="submission" date="2015-01" db="EMBL/GenBank/DDBJ databases">
        <title>Evolutionary Origins and Diversification of the Mycorrhizal Mutualists.</title>
        <authorList>
            <consortium name="DOE Joint Genome Institute"/>
            <consortium name="Mycorrhizal Genomics Consortium"/>
            <person name="Kohler A."/>
            <person name="Kuo A."/>
            <person name="Nagy L.G."/>
            <person name="Floudas D."/>
            <person name="Copeland A."/>
            <person name="Barry K.W."/>
            <person name="Cichocki N."/>
            <person name="Veneault-Fourrey C."/>
            <person name="LaButti K."/>
            <person name="Lindquist E.A."/>
            <person name="Lipzen A."/>
            <person name="Lundell T."/>
            <person name="Morin E."/>
            <person name="Murat C."/>
            <person name="Riley R."/>
            <person name="Ohm R."/>
            <person name="Sun H."/>
            <person name="Tunlid A."/>
            <person name="Henrissat B."/>
            <person name="Grigoriev I.V."/>
            <person name="Hibbett D.S."/>
            <person name="Martin F."/>
        </authorList>
    </citation>
    <scope>NUCLEOTIDE SEQUENCE [LARGE SCALE GENOMIC DNA]</scope>
    <source>
        <strain evidence="3">Ve08.2h10</strain>
    </source>
</reference>
<feature type="compositionally biased region" description="Basic residues" evidence="1">
    <location>
        <begin position="172"/>
        <end position="182"/>
    </location>
</feature>
<dbReference type="InParanoid" id="A0A0D0DCU9"/>
<dbReference type="HOGENOM" id="CLU_676346_0_0_1"/>
<dbReference type="EMBL" id="KN825684">
    <property type="protein sequence ID" value="KIK82066.1"/>
    <property type="molecule type" value="Genomic_DNA"/>
</dbReference>
<evidence type="ECO:0000313" key="3">
    <source>
        <dbReference type="Proteomes" id="UP000054538"/>
    </source>
</evidence>
<proteinExistence type="predicted"/>
<name>A0A0D0DCU9_9AGAM</name>
<protein>
    <submittedName>
        <fullName evidence="2">Uncharacterized protein</fullName>
    </submittedName>
</protein>
<feature type="region of interest" description="Disordered" evidence="1">
    <location>
        <begin position="143"/>
        <end position="235"/>
    </location>
</feature>
<sequence>MDGLWLSDIKDASLGLLKNTVQGYFTCYYRIACGIPNATVLWGKVSKDQDKYIALVYLLPGFKVTDPSKMHKNEAITLLEFWRACLDKDKQLVFAFSQWRGSNGTLQEPMDIDSADNAQQVPMKKLKSRQWAIVAEKDWAPMAQGAANDSEGSDWPIEWSESDAPKLDRGHSGQRNKGKAKRNGWPMVRLAAGHAESSKARTHPKPTLKGRAVKPMDAKGSSSSKRARMPGRELEEAAEVDALQPAKKARKDFSERCWHATTPFPDANDVPSSEETCKSTLTVVPPSFNNTGVVSIYDEVGRMRDDKWESANEEFKANCLGPGNVSVTAECLPSQDESPGPPPLTDCDSDAKARAGIGKRLGVDVQRRGFDDLYGEPRLDYLSPPHEVTSNVLVWVLLFEWGFCAGA</sequence>
<accession>A0A0D0DCU9</accession>
<evidence type="ECO:0000313" key="2">
    <source>
        <dbReference type="EMBL" id="KIK82066.1"/>
    </source>
</evidence>
<dbReference type="Proteomes" id="UP000054538">
    <property type="component" value="Unassembled WGS sequence"/>
</dbReference>
<keyword evidence="3" id="KW-1185">Reference proteome</keyword>
<reference evidence="2 3" key="1">
    <citation type="submission" date="2014-04" db="EMBL/GenBank/DDBJ databases">
        <authorList>
            <consortium name="DOE Joint Genome Institute"/>
            <person name="Kuo A."/>
            <person name="Kohler A."/>
            <person name="Jargeat P."/>
            <person name="Nagy L.G."/>
            <person name="Floudas D."/>
            <person name="Copeland A."/>
            <person name="Barry K.W."/>
            <person name="Cichocki N."/>
            <person name="Veneault-Fourrey C."/>
            <person name="LaButti K."/>
            <person name="Lindquist E.A."/>
            <person name="Lipzen A."/>
            <person name="Lundell T."/>
            <person name="Morin E."/>
            <person name="Murat C."/>
            <person name="Sun H."/>
            <person name="Tunlid A."/>
            <person name="Henrissat B."/>
            <person name="Grigoriev I.V."/>
            <person name="Hibbett D.S."/>
            <person name="Martin F."/>
            <person name="Nordberg H.P."/>
            <person name="Cantor M.N."/>
            <person name="Hua S.X."/>
        </authorList>
    </citation>
    <scope>NUCLEOTIDE SEQUENCE [LARGE SCALE GENOMIC DNA]</scope>
    <source>
        <strain evidence="2 3">Ve08.2h10</strain>
    </source>
</reference>